<dbReference type="InterPro" id="IPR002818">
    <property type="entry name" value="DJ-1/PfpI"/>
</dbReference>
<dbReference type="InterPro" id="IPR020449">
    <property type="entry name" value="Tscrpt_reg_AraC-type_HTH"/>
</dbReference>
<dbReference type="Gene3D" id="3.40.50.880">
    <property type="match status" value="1"/>
</dbReference>
<dbReference type="PRINTS" id="PR00032">
    <property type="entry name" value="HTHARAC"/>
</dbReference>
<dbReference type="InterPro" id="IPR018062">
    <property type="entry name" value="HTH_AraC-typ_CS"/>
</dbReference>
<reference evidence="5 6" key="1">
    <citation type="submission" date="2020-08" db="EMBL/GenBank/DDBJ databases">
        <title>Oceanospirillum sp. nov. isolated from marine sediment.</title>
        <authorList>
            <person name="Ji X."/>
        </authorList>
    </citation>
    <scope>NUCLEOTIDE SEQUENCE [LARGE SCALE GENOMIC DNA]</scope>
    <source>
        <strain evidence="5 6">D5</strain>
    </source>
</reference>
<dbReference type="PROSITE" id="PS01124">
    <property type="entry name" value="HTH_ARAC_FAMILY_2"/>
    <property type="match status" value="1"/>
</dbReference>
<evidence type="ECO:0000313" key="5">
    <source>
        <dbReference type="EMBL" id="MBB1489113.1"/>
    </source>
</evidence>
<dbReference type="Proteomes" id="UP000565262">
    <property type="component" value="Unassembled WGS sequence"/>
</dbReference>
<keyword evidence="3" id="KW-0804">Transcription</keyword>
<gene>
    <name evidence="5" type="ORF">H4O21_21110</name>
</gene>
<dbReference type="InterPro" id="IPR009057">
    <property type="entry name" value="Homeodomain-like_sf"/>
</dbReference>
<dbReference type="GO" id="GO:0043565">
    <property type="term" value="F:sequence-specific DNA binding"/>
    <property type="evidence" value="ECO:0007669"/>
    <property type="project" value="InterPro"/>
</dbReference>
<dbReference type="AlphaFoldDB" id="A0A839IUI8"/>
<dbReference type="InterPro" id="IPR018060">
    <property type="entry name" value="HTH_AraC"/>
</dbReference>
<dbReference type="SUPFAM" id="SSF52317">
    <property type="entry name" value="Class I glutamine amidotransferase-like"/>
    <property type="match status" value="1"/>
</dbReference>
<evidence type="ECO:0000259" key="4">
    <source>
        <dbReference type="PROSITE" id="PS01124"/>
    </source>
</evidence>
<keyword evidence="1" id="KW-0805">Transcription regulation</keyword>
<organism evidence="5 6">
    <name type="scientific">Oceanospirillum sediminis</name>
    <dbReference type="NCBI Taxonomy" id="2760088"/>
    <lineage>
        <taxon>Bacteria</taxon>
        <taxon>Pseudomonadati</taxon>
        <taxon>Pseudomonadota</taxon>
        <taxon>Gammaproteobacteria</taxon>
        <taxon>Oceanospirillales</taxon>
        <taxon>Oceanospirillaceae</taxon>
        <taxon>Oceanospirillum</taxon>
    </lineage>
</organism>
<name>A0A839IUI8_9GAMM</name>
<dbReference type="GO" id="GO:0003700">
    <property type="term" value="F:DNA-binding transcription factor activity"/>
    <property type="evidence" value="ECO:0007669"/>
    <property type="project" value="InterPro"/>
</dbReference>
<dbReference type="Pfam" id="PF01965">
    <property type="entry name" value="DJ-1_PfpI"/>
    <property type="match status" value="1"/>
</dbReference>
<proteinExistence type="predicted"/>
<dbReference type="RefSeq" id="WP_182810883.1">
    <property type="nucleotide sequence ID" value="NZ_JACJFM010000043.1"/>
</dbReference>
<dbReference type="SMART" id="SM00342">
    <property type="entry name" value="HTH_ARAC"/>
    <property type="match status" value="1"/>
</dbReference>
<dbReference type="PANTHER" id="PTHR43280">
    <property type="entry name" value="ARAC-FAMILY TRANSCRIPTIONAL REGULATOR"/>
    <property type="match status" value="1"/>
</dbReference>
<evidence type="ECO:0000256" key="1">
    <source>
        <dbReference type="ARBA" id="ARBA00023015"/>
    </source>
</evidence>
<dbReference type="InterPro" id="IPR029062">
    <property type="entry name" value="Class_I_gatase-like"/>
</dbReference>
<protein>
    <submittedName>
        <fullName evidence="5">Helix-turn-helix domain-containing protein</fullName>
    </submittedName>
</protein>
<feature type="domain" description="HTH araC/xylS-type" evidence="4">
    <location>
        <begin position="217"/>
        <end position="315"/>
    </location>
</feature>
<comment type="caution">
    <text evidence="5">The sequence shown here is derived from an EMBL/GenBank/DDBJ whole genome shotgun (WGS) entry which is preliminary data.</text>
</comment>
<dbReference type="Gene3D" id="1.10.10.60">
    <property type="entry name" value="Homeodomain-like"/>
    <property type="match status" value="2"/>
</dbReference>
<dbReference type="EMBL" id="JACJFM010000043">
    <property type="protein sequence ID" value="MBB1489113.1"/>
    <property type="molecule type" value="Genomic_DNA"/>
</dbReference>
<sequence length="323" mass="35787">MHITILAYRNCWAMNVMTIKDFVHIASILEKKIFRKQSIHCVIASVDGSLVTTASGAGITPDCALSTVDKTDLVIIPAIEGSGIDLPILDENSLISWIRRQYDKGIPILASSTGVLLPGKAGLLDQRIIATHWAFIARFRQLFPECQFTSHSSFIESGGLFTTGSLTGGIDAILYHLGQYRGDKFANLCAAHGLLSSPEQITPILPGRRNHTDVDIAQIQDWIEEHYQEVLTIEGVARQFGLSDTGLKRRLKKATALSFTQYLQAVRIEKAKKLLLSTTMSVREIAYAVGYENQSFFIRIFKKTTESTPGNYRNELLRKSAGV</sequence>
<keyword evidence="6" id="KW-1185">Reference proteome</keyword>
<keyword evidence="2" id="KW-0238">DNA-binding</keyword>
<evidence type="ECO:0000313" key="6">
    <source>
        <dbReference type="Proteomes" id="UP000565262"/>
    </source>
</evidence>
<accession>A0A839IUI8</accession>
<dbReference type="SUPFAM" id="SSF46689">
    <property type="entry name" value="Homeodomain-like"/>
    <property type="match status" value="2"/>
</dbReference>
<dbReference type="PANTHER" id="PTHR43280:SF2">
    <property type="entry name" value="HTH-TYPE TRANSCRIPTIONAL REGULATOR EXSA"/>
    <property type="match status" value="1"/>
</dbReference>
<evidence type="ECO:0000256" key="3">
    <source>
        <dbReference type="ARBA" id="ARBA00023163"/>
    </source>
</evidence>
<dbReference type="Pfam" id="PF12833">
    <property type="entry name" value="HTH_18"/>
    <property type="match status" value="1"/>
</dbReference>
<dbReference type="PROSITE" id="PS00041">
    <property type="entry name" value="HTH_ARAC_FAMILY_1"/>
    <property type="match status" value="1"/>
</dbReference>
<evidence type="ECO:0000256" key="2">
    <source>
        <dbReference type="ARBA" id="ARBA00023125"/>
    </source>
</evidence>